<keyword evidence="1" id="KW-0677">Repeat</keyword>
<dbReference type="PANTHER" id="PTHR24198">
    <property type="entry name" value="ANKYRIN REPEAT AND PROTEIN KINASE DOMAIN-CONTAINING PROTEIN"/>
    <property type="match status" value="1"/>
</dbReference>
<dbReference type="Proteomes" id="UP000230605">
    <property type="component" value="Chromosome 6"/>
</dbReference>
<evidence type="ECO:0000256" key="2">
    <source>
        <dbReference type="ARBA" id="ARBA00023043"/>
    </source>
</evidence>
<dbReference type="EMBL" id="LKMD01000104">
    <property type="protein sequence ID" value="PIA95028.1"/>
    <property type="molecule type" value="Genomic_DNA"/>
</dbReference>
<dbReference type="AlphaFoldDB" id="A0A2G5HR76"/>
<keyword evidence="3" id="KW-0812">Transmembrane</keyword>
<dbReference type="Pfam" id="PF12796">
    <property type="entry name" value="Ank_2"/>
    <property type="match status" value="1"/>
</dbReference>
<dbReference type="InterPro" id="IPR036770">
    <property type="entry name" value="Ankyrin_rpt-contain_sf"/>
</dbReference>
<keyword evidence="2" id="KW-0040">ANK repeat</keyword>
<evidence type="ECO:0000313" key="4">
    <source>
        <dbReference type="EMBL" id="PIA95028.1"/>
    </source>
</evidence>
<evidence type="ECO:0000313" key="5">
    <source>
        <dbReference type="Proteomes" id="UP000230605"/>
    </source>
</evidence>
<reference evidence="4 5" key="1">
    <citation type="submission" date="2015-10" db="EMBL/GenBank/DDBJ databases">
        <title>The cercosporin biosynthetic gene cluster was horizontally transferred to several fungal lineages and shown to be expanded in Cercospora beticola based on microsynteny with recipient genomes.</title>
        <authorList>
            <person name="De Jonge R."/>
            <person name="Ebert M.K."/>
            <person name="Suttle J.C."/>
            <person name="Jurick Ii W.M."/>
            <person name="Secor G.A."/>
            <person name="Thomma B.P."/>
            <person name="Van De Peer Y."/>
            <person name="Bolton M.D."/>
        </authorList>
    </citation>
    <scope>NUCLEOTIDE SEQUENCE [LARGE SCALE GENOMIC DNA]</scope>
    <source>
        <strain evidence="4 5">09-40</strain>
    </source>
</reference>
<protein>
    <submittedName>
        <fullName evidence="4">Uncharacterized protein</fullName>
    </submittedName>
</protein>
<sequence>MQDRLRITVICTRLPVKSSAFYPLLAVVTSSIHQHCKSQRSTMNGYDAAQHAFYTVFLTLHAVYYGCEIVTRTPLTKLGQEVRALPKRMASSLTSKSHPTQDENEVIGSTEAAQVDQSSGAGNDGAEAPTKQGQLVHIDSAQEERIASQIVRNSKLPLFAWIICLPGWLWAFSIIPALLQLLTNVAPGHALPLTTLVSDWNVNRTIGSDIRLLTDVNPDIGGLGIRIGFYIPFGLAFLTLVAGLFHMEDSAAKEIGSALLITESSPWSQLTQMQDGGLLTCCPALFYINFNSVKAATPGYKQLTFPEVVLVYISLDLAAATLHMTTSAKDTLAARKFIFASTLNQLVAYGNIIAMLARIRHNYKGLDCTHLVWWSRIDSCTGPSEPVWMHIAIRGLILLHGIWLDWCHTFSFDSIEEDWSEPAPADQDTDDDKGEISKYPYASLPGTVFSKWVDWLNSTIVAISSLEVIVARLPPDASITDWGQSAALVLAIAGAIHWFYVLTWQVGRKLWKGRETRALNFPRYHKDWNPSITGTGDDLIRASKAGDLKKIRRALKHDAKINYVDPNGRMTALLYAVQRDHVDLVRELMSANYKASPSVPQTRPALLFAVESGSKKTLRFFTDTKNLSLSELDNDRDAIWFATRYGRLQTIELLIEAWKKKSPTDGIRTALKLADERREPVLAVAVEAQHEEVVKYLVKQLRDAKLTPSYAKALAKATQLRDETALNALLTFNPNPETIRTPLCQWPLLHDAIATRKADNIIEFLAKSYRTILNTVDVFDAVGRTPLGLAAIHNDEDTASLLWDLAPIHSRRDRTTPKMGIHRSYWHIKKPEAVRLISYGLRTRTI</sequence>
<dbReference type="SMART" id="SM00248">
    <property type="entry name" value="ANK"/>
    <property type="match status" value="6"/>
</dbReference>
<name>A0A2G5HR76_CERBT</name>
<dbReference type="Gene3D" id="1.25.40.20">
    <property type="entry name" value="Ankyrin repeat-containing domain"/>
    <property type="match status" value="1"/>
</dbReference>
<comment type="caution">
    <text evidence="4">The sequence shown here is derived from an EMBL/GenBank/DDBJ whole genome shotgun (WGS) entry which is preliminary data.</text>
</comment>
<gene>
    <name evidence="4" type="ORF">CB0940_08958</name>
</gene>
<dbReference type="PANTHER" id="PTHR24198:SF165">
    <property type="entry name" value="ANKYRIN REPEAT-CONTAINING PROTEIN-RELATED"/>
    <property type="match status" value="1"/>
</dbReference>
<dbReference type="SUPFAM" id="SSF48403">
    <property type="entry name" value="Ankyrin repeat"/>
    <property type="match status" value="1"/>
</dbReference>
<feature type="transmembrane region" description="Helical" evidence="3">
    <location>
        <begin position="227"/>
        <end position="245"/>
    </location>
</feature>
<evidence type="ECO:0000256" key="3">
    <source>
        <dbReference type="SAM" id="Phobius"/>
    </source>
</evidence>
<organism evidence="4 5">
    <name type="scientific">Cercospora beticola</name>
    <name type="common">Sugarbeet leaf spot fungus</name>
    <dbReference type="NCBI Taxonomy" id="122368"/>
    <lineage>
        <taxon>Eukaryota</taxon>
        <taxon>Fungi</taxon>
        <taxon>Dikarya</taxon>
        <taxon>Ascomycota</taxon>
        <taxon>Pezizomycotina</taxon>
        <taxon>Dothideomycetes</taxon>
        <taxon>Dothideomycetidae</taxon>
        <taxon>Mycosphaerellales</taxon>
        <taxon>Mycosphaerellaceae</taxon>
        <taxon>Cercospora</taxon>
    </lineage>
</organism>
<accession>A0A2G5HR76</accession>
<keyword evidence="3" id="KW-0472">Membrane</keyword>
<proteinExistence type="predicted"/>
<dbReference type="OrthoDB" id="3638832at2759"/>
<dbReference type="InterPro" id="IPR002110">
    <property type="entry name" value="Ankyrin_rpt"/>
</dbReference>
<keyword evidence="3" id="KW-1133">Transmembrane helix</keyword>
<feature type="transmembrane region" description="Helical" evidence="3">
    <location>
        <begin position="158"/>
        <end position="179"/>
    </location>
</feature>
<evidence type="ECO:0000256" key="1">
    <source>
        <dbReference type="ARBA" id="ARBA00022737"/>
    </source>
</evidence>